<dbReference type="Proteomes" id="UP000008672">
    <property type="component" value="Unassembled WGS sequence"/>
</dbReference>
<dbReference type="Pfam" id="PF13553">
    <property type="entry name" value="FIIND"/>
    <property type="match status" value="1"/>
</dbReference>
<evidence type="ECO:0000256" key="4">
    <source>
        <dbReference type="ARBA" id="ARBA00022859"/>
    </source>
</evidence>
<accession>H3B192</accession>
<reference evidence="8" key="2">
    <citation type="submission" date="2025-08" db="UniProtKB">
        <authorList>
            <consortium name="Ensembl"/>
        </authorList>
    </citation>
    <scope>IDENTIFICATION</scope>
</reference>
<comment type="subcellular location">
    <subcellularLocation>
        <location evidence="1">Cytoplasm</location>
        <location evidence="1">Cytosol</location>
    </subcellularLocation>
</comment>
<dbReference type="PROSITE" id="PS51830">
    <property type="entry name" value="FIIND"/>
    <property type="match status" value="1"/>
</dbReference>
<dbReference type="GO" id="GO:0005829">
    <property type="term" value="C:cytosol"/>
    <property type="evidence" value="ECO:0007669"/>
    <property type="project" value="UniProtKB-SubCell"/>
</dbReference>
<organism evidence="8 9">
    <name type="scientific">Latimeria chalumnae</name>
    <name type="common">Coelacanth</name>
    <dbReference type="NCBI Taxonomy" id="7897"/>
    <lineage>
        <taxon>Eukaryota</taxon>
        <taxon>Metazoa</taxon>
        <taxon>Chordata</taxon>
        <taxon>Craniata</taxon>
        <taxon>Vertebrata</taxon>
        <taxon>Euteleostomi</taxon>
        <taxon>Coelacanthiformes</taxon>
        <taxon>Coelacanthidae</taxon>
        <taxon>Latimeria</taxon>
    </lineage>
</organism>
<evidence type="ECO:0000256" key="2">
    <source>
        <dbReference type="ARBA" id="ARBA00022490"/>
    </source>
</evidence>
<keyword evidence="4" id="KW-0391">Immunity</keyword>
<dbReference type="AlphaFoldDB" id="H3B192"/>
<dbReference type="InterPro" id="IPR011029">
    <property type="entry name" value="DEATH-like_dom_sf"/>
</dbReference>
<dbReference type="GeneTree" id="ENSGT00830000128447"/>
<dbReference type="HOGENOM" id="CLU_037186_0_0_1"/>
<sequence>YSHHLKQGGAYKCSASNIRWEVTRETHIEYKTTLWEDHLTHQQRNSWIIAGLLWEITANSEDITAIHLPHFIDYQALNDLDPPLIQIANFKDGSVSLEPASKVHPTRVVFENPKFSLLGVIICLLPCIRPIPVKGLVMVYHSQEAADVTLHVYIIPDDPAMQEAIKLKEKGSRHIMKPPVVRSMYFGHDYLLKSPCKQVEIKPKQGVEFCYVRSGQTINFYEVYSKNVNENITLWLHAMNSETCLWEAEVRPGDLSSHGDQTEADSQYDLINREHRRNLIKHINVMQPICSNLLDYNIITDEEKEAILSHPTASEKKR</sequence>
<dbReference type="InterPro" id="IPR051249">
    <property type="entry name" value="NLRP_Inflammasome"/>
</dbReference>
<dbReference type="GO" id="GO:0006954">
    <property type="term" value="P:inflammatory response"/>
    <property type="evidence" value="ECO:0007669"/>
    <property type="project" value="UniProtKB-KW"/>
</dbReference>
<dbReference type="Pfam" id="PF23679">
    <property type="entry name" value="UPA-FIIND"/>
    <property type="match status" value="1"/>
</dbReference>
<reference evidence="8" key="3">
    <citation type="submission" date="2025-09" db="UniProtKB">
        <authorList>
            <consortium name="Ensembl"/>
        </authorList>
    </citation>
    <scope>IDENTIFICATION</scope>
</reference>
<dbReference type="EMBL" id="AFYH01016258">
    <property type="status" value="NOT_ANNOTATED_CDS"/>
    <property type="molecule type" value="Genomic_DNA"/>
</dbReference>
<dbReference type="PANTHER" id="PTHR46985">
    <property type="entry name" value="NACHT, LRR AND PYD DOMAINS-CONTAINING PROTEIN 1"/>
    <property type="match status" value="1"/>
</dbReference>
<feature type="domain" description="FIIND" evidence="7">
    <location>
        <begin position="1"/>
        <end position="264"/>
    </location>
</feature>
<dbReference type="Ensembl" id="ENSLACT00000015771.1">
    <property type="protein sequence ID" value="ENSLACP00000015663.1"/>
    <property type="gene ID" value="ENSLACG00000013789.1"/>
</dbReference>
<reference evidence="9" key="1">
    <citation type="submission" date="2011-08" db="EMBL/GenBank/DDBJ databases">
        <title>The draft genome of Latimeria chalumnae.</title>
        <authorList>
            <person name="Di Palma F."/>
            <person name="Alfoldi J."/>
            <person name="Johnson J."/>
            <person name="Berlin A."/>
            <person name="Gnerre S."/>
            <person name="Jaffe D."/>
            <person name="MacCallum I."/>
            <person name="Young S."/>
            <person name="Walker B.J."/>
            <person name="Lander E."/>
            <person name="Lindblad-Toh K."/>
        </authorList>
    </citation>
    <scope>NUCLEOTIDE SEQUENCE [LARGE SCALE GENOMIC DNA]</scope>
    <source>
        <strain evidence="9">Wild caught</strain>
    </source>
</reference>
<dbReference type="Gene3D" id="1.10.533.10">
    <property type="entry name" value="Death Domain, Fas"/>
    <property type="match status" value="1"/>
</dbReference>
<dbReference type="InterPro" id="IPR001315">
    <property type="entry name" value="CARD"/>
</dbReference>
<dbReference type="FunCoup" id="H3B192">
    <property type="interactions" value="795"/>
</dbReference>
<evidence type="ECO:0000256" key="3">
    <source>
        <dbReference type="ARBA" id="ARBA00022588"/>
    </source>
</evidence>
<keyword evidence="3" id="KW-0399">Innate immunity</keyword>
<proteinExistence type="predicted"/>
<dbReference type="PROSITE" id="PS50209">
    <property type="entry name" value="CARD"/>
    <property type="match status" value="1"/>
</dbReference>
<dbReference type="InterPro" id="IPR025307">
    <property type="entry name" value="FIIND_dom"/>
</dbReference>
<evidence type="ECO:0000259" key="6">
    <source>
        <dbReference type="PROSITE" id="PS50209"/>
    </source>
</evidence>
<evidence type="ECO:0000313" key="9">
    <source>
        <dbReference type="Proteomes" id="UP000008672"/>
    </source>
</evidence>
<dbReference type="GO" id="GO:0045087">
    <property type="term" value="P:innate immune response"/>
    <property type="evidence" value="ECO:0007669"/>
    <property type="project" value="UniProtKB-KW"/>
</dbReference>
<dbReference type="eggNOG" id="KOG3573">
    <property type="taxonomic scope" value="Eukaryota"/>
</dbReference>
<evidence type="ECO:0000256" key="1">
    <source>
        <dbReference type="ARBA" id="ARBA00004514"/>
    </source>
</evidence>
<dbReference type="CDD" id="cd01671">
    <property type="entry name" value="CARD"/>
    <property type="match status" value="1"/>
</dbReference>
<keyword evidence="5" id="KW-0395">Inflammatory response</keyword>
<keyword evidence="2" id="KW-0963">Cytoplasm</keyword>
<dbReference type="OMA" id="MRIPTSS"/>
<evidence type="ECO:0000256" key="5">
    <source>
        <dbReference type="ARBA" id="ARBA00023198"/>
    </source>
</evidence>
<dbReference type="STRING" id="7897.ENSLACP00000015663"/>
<name>H3B192_LATCH</name>
<evidence type="ECO:0000259" key="7">
    <source>
        <dbReference type="PROSITE" id="PS51830"/>
    </source>
</evidence>
<dbReference type="PANTHER" id="PTHR46985:SF4">
    <property type="entry name" value="CASPASE RECRUITMENT DOMAIN-CONTAINING PROTEIN 8"/>
    <property type="match status" value="1"/>
</dbReference>
<dbReference type="SUPFAM" id="SSF47986">
    <property type="entry name" value="DEATH domain"/>
    <property type="match status" value="1"/>
</dbReference>
<feature type="domain" description="CARD" evidence="6">
    <location>
        <begin position="273"/>
        <end position="318"/>
    </location>
</feature>
<dbReference type="InParanoid" id="H3B192"/>
<evidence type="ECO:0008006" key="10">
    <source>
        <dbReference type="Google" id="ProtNLM"/>
    </source>
</evidence>
<evidence type="ECO:0000313" key="8">
    <source>
        <dbReference type="Ensembl" id="ENSLACP00000015663.1"/>
    </source>
</evidence>
<keyword evidence="9" id="KW-1185">Reference proteome</keyword>
<protein>
    <recommendedName>
        <fullName evidence="10">FIIND domain-containing protein</fullName>
    </recommendedName>
</protein>
<dbReference type="GO" id="GO:0042981">
    <property type="term" value="P:regulation of apoptotic process"/>
    <property type="evidence" value="ECO:0007669"/>
    <property type="project" value="InterPro"/>
</dbReference>